<feature type="domain" description="ABC transmembrane type-2" evidence="9">
    <location>
        <begin position="36"/>
        <end position="267"/>
    </location>
</feature>
<dbReference type="PANTHER" id="PTHR30294:SF38">
    <property type="entry name" value="TRANSPORT PERMEASE PROTEIN"/>
    <property type="match status" value="1"/>
</dbReference>
<comment type="similarity">
    <text evidence="2">Belongs to the ABC-2 integral membrane protein family.</text>
</comment>
<proteinExistence type="inferred from homology"/>
<evidence type="ECO:0000256" key="6">
    <source>
        <dbReference type="ARBA" id="ARBA00022989"/>
    </source>
</evidence>
<evidence type="ECO:0000256" key="2">
    <source>
        <dbReference type="ARBA" id="ARBA00007783"/>
    </source>
</evidence>
<evidence type="ECO:0000313" key="10">
    <source>
        <dbReference type="EMBL" id="KAK3868440.1"/>
    </source>
</evidence>
<dbReference type="PRINTS" id="PR00164">
    <property type="entry name" value="ABC2TRNSPORT"/>
</dbReference>
<dbReference type="PROSITE" id="PS51012">
    <property type="entry name" value="ABC_TM2"/>
    <property type="match status" value="1"/>
</dbReference>
<organism evidence="10 11">
    <name type="scientific">Petrolisthes cinctipes</name>
    <name type="common">Flat porcelain crab</name>
    <dbReference type="NCBI Taxonomy" id="88211"/>
    <lineage>
        <taxon>Eukaryota</taxon>
        <taxon>Metazoa</taxon>
        <taxon>Ecdysozoa</taxon>
        <taxon>Arthropoda</taxon>
        <taxon>Crustacea</taxon>
        <taxon>Multicrustacea</taxon>
        <taxon>Malacostraca</taxon>
        <taxon>Eumalacostraca</taxon>
        <taxon>Eucarida</taxon>
        <taxon>Decapoda</taxon>
        <taxon>Pleocyemata</taxon>
        <taxon>Anomura</taxon>
        <taxon>Galatheoidea</taxon>
        <taxon>Porcellanidae</taxon>
        <taxon>Petrolisthes</taxon>
    </lineage>
</organism>
<evidence type="ECO:0000313" key="11">
    <source>
        <dbReference type="Proteomes" id="UP001286313"/>
    </source>
</evidence>
<dbReference type="EMBL" id="JAWQEG010003011">
    <property type="protein sequence ID" value="KAK3868440.1"/>
    <property type="molecule type" value="Genomic_DNA"/>
</dbReference>
<gene>
    <name evidence="10" type="ORF">Pcinc_026167</name>
</gene>
<dbReference type="Proteomes" id="UP001286313">
    <property type="component" value="Unassembled WGS sequence"/>
</dbReference>
<accession>A0AAE1F6M9</accession>
<dbReference type="InterPro" id="IPR013525">
    <property type="entry name" value="ABC2_TM"/>
</dbReference>
<sequence length="268" mass="30038">MTTLSVLLFKGLYSQISVTLGFELLRGLERFLVDLVKIPQDTLNVTLDMSRLVFPLEFEEPVYGSTDSSFTEFMAPGVILTITYFMAVGLTALSFIIERKEGLLDRSWVAGVQSSEVMLAHLATQMLVMLVQIALILVFMFSVFQLPCEGNMIWVVLISILQGFCGMTFGLMTSAISNDENTAIMMALGIFYPLILLSGIVWPIEGMPTGLRYVSYILPQTYACNSIRAILYKGWDITYSTVYLGYLITTAWLFIHLAITLIAIRIRK</sequence>
<dbReference type="InterPro" id="IPR051449">
    <property type="entry name" value="ABC-2_transporter_component"/>
</dbReference>
<keyword evidence="6 8" id="KW-1133">Transmembrane helix</keyword>
<evidence type="ECO:0000259" key="9">
    <source>
        <dbReference type="PROSITE" id="PS51012"/>
    </source>
</evidence>
<keyword evidence="5 8" id="KW-0812">Transmembrane</keyword>
<evidence type="ECO:0000256" key="4">
    <source>
        <dbReference type="ARBA" id="ARBA00022475"/>
    </source>
</evidence>
<dbReference type="GO" id="GO:0140359">
    <property type="term" value="F:ABC-type transporter activity"/>
    <property type="evidence" value="ECO:0007669"/>
    <property type="project" value="InterPro"/>
</dbReference>
<dbReference type="PANTHER" id="PTHR30294">
    <property type="entry name" value="MEMBRANE COMPONENT OF ABC TRANSPORTER YHHJ-RELATED"/>
    <property type="match status" value="1"/>
</dbReference>
<dbReference type="InterPro" id="IPR047817">
    <property type="entry name" value="ABC2_TM_bact-type"/>
</dbReference>
<comment type="caution">
    <text evidence="10">The sequence shown here is derived from an EMBL/GenBank/DDBJ whole genome shotgun (WGS) entry which is preliminary data.</text>
</comment>
<feature type="transmembrane region" description="Helical" evidence="8">
    <location>
        <begin position="243"/>
        <end position="264"/>
    </location>
</feature>
<dbReference type="AlphaFoldDB" id="A0AAE1F6M9"/>
<protein>
    <recommendedName>
        <fullName evidence="9">ABC transmembrane type-2 domain-containing protein</fullName>
    </recommendedName>
</protein>
<feature type="transmembrane region" description="Helical" evidence="8">
    <location>
        <begin position="183"/>
        <end position="204"/>
    </location>
</feature>
<feature type="transmembrane region" description="Helical" evidence="8">
    <location>
        <begin position="152"/>
        <end position="171"/>
    </location>
</feature>
<keyword evidence="3" id="KW-0813">Transport</keyword>
<reference evidence="10" key="1">
    <citation type="submission" date="2023-10" db="EMBL/GenBank/DDBJ databases">
        <title>Genome assemblies of two species of porcelain crab, Petrolisthes cinctipes and Petrolisthes manimaculis (Anomura: Porcellanidae).</title>
        <authorList>
            <person name="Angst P."/>
        </authorList>
    </citation>
    <scope>NUCLEOTIDE SEQUENCE</scope>
    <source>
        <strain evidence="10">PB745_01</strain>
        <tissue evidence="10">Gill</tissue>
    </source>
</reference>
<feature type="transmembrane region" description="Helical" evidence="8">
    <location>
        <begin position="118"/>
        <end position="146"/>
    </location>
</feature>
<dbReference type="InterPro" id="IPR000412">
    <property type="entry name" value="ABC_2_transport"/>
</dbReference>
<comment type="subcellular location">
    <subcellularLocation>
        <location evidence="1">Cell membrane</location>
        <topology evidence="1">Multi-pass membrane protein</topology>
    </subcellularLocation>
</comment>
<name>A0AAE1F6M9_PETCI</name>
<evidence type="ECO:0000256" key="7">
    <source>
        <dbReference type="ARBA" id="ARBA00023136"/>
    </source>
</evidence>
<dbReference type="GO" id="GO:0043190">
    <property type="term" value="C:ATP-binding cassette (ABC) transporter complex"/>
    <property type="evidence" value="ECO:0007669"/>
    <property type="project" value="InterPro"/>
</dbReference>
<feature type="transmembrane region" description="Helical" evidence="8">
    <location>
        <begin position="73"/>
        <end position="97"/>
    </location>
</feature>
<keyword evidence="7 8" id="KW-0472">Membrane</keyword>
<evidence type="ECO:0000256" key="1">
    <source>
        <dbReference type="ARBA" id="ARBA00004651"/>
    </source>
</evidence>
<evidence type="ECO:0000256" key="5">
    <source>
        <dbReference type="ARBA" id="ARBA00022692"/>
    </source>
</evidence>
<keyword evidence="11" id="KW-1185">Reference proteome</keyword>
<keyword evidence="4" id="KW-1003">Cell membrane</keyword>
<evidence type="ECO:0000256" key="8">
    <source>
        <dbReference type="SAM" id="Phobius"/>
    </source>
</evidence>
<dbReference type="Pfam" id="PF01061">
    <property type="entry name" value="ABC2_membrane"/>
    <property type="match status" value="1"/>
</dbReference>
<evidence type="ECO:0000256" key="3">
    <source>
        <dbReference type="ARBA" id="ARBA00022448"/>
    </source>
</evidence>